<name>A0A4C1VWA6_EUMVA</name>
<keyword evidence="2" id="KW-0090">Biological rhythms</keyword>
<dbReference type="GO" id="GO:0005615">
    <property type="term" value="C:extracellular space"/>
    <property type="evidence" value="ECO:0007669"/>
    <property type="project" value="TreeGrafter"/>
</dbReference>
<dbReference type="FunFam" id="3.15.10.30:FF:000001">
    <property type="entry name" value="Takeout-like protein 1"/>
    <property type="match status" value="1"/>
</dbReference>
<protein>
    <submittedName>
        <fullName evidence="5">Protein takeout</fullName>
    </submittedName>
</protein>
<evidence type="ECO:0000256" key="2">
    <source>
        <dbReference type="ARBA" id="ARBA00023108"/>
    </source>
</evidence>
<reference evidence="5 6" key="1">
    <citation type="journal article" date="2019" name="Commun. Biol.">
        <title>The bagworm genome reveals a unique fibroin gene that provides high tensile strength.</title>
        <authorList>
            <person name="Kono N."/>
            <person name="Nakamura H."/>
            <person name="Ohtoshi R."/>
            <person name="Tomita M."/>
            <person name="Numata K."/>
            <person name="Arakawa K."/>
        </authorList>
    </citation>
    <scope>NUCLEOTIDE SEQUENCE [LARGE SCALE GENOMIC DNA]</scope>
</reference>
<dbReference type="InterPro" id="IPR038606">
    <property type="entry name" value="To_sf"/>
</dbReference>
<keyword evidence="1" id="KW-0732">Signal</keyword>
<evidence type="ECO:0000313" key="6">
    <source>
        <dbReference type="Proteomes" id="UP000299102"/>
    </source>
</evidence>
<dbReference type="OrthoDB" id="8186595at2759"/>
<comment type="similarity">
    <text evidence="3">Belongs to the TO family.</text>
</comment>
<dbReference type="PANTHER" id="PTHR11008">
    <property type="entry name" value="PROTEIN TAKEOUT-LIKE PROTEIN"/>
    <property type="match status" value="1"/>
</dbReference>
<accession>A0A4C1VWA6</accession>
<dbReference type="InterPro" id="IPR010562">
    <property type="entry name" value="Haemolymph_juvenile_hormone-bd"/>
</dbReference>
<evidence type="ECO:0000256" key="1">
    <source>
        <dbReference type="ARBA" id="ARBA00022729"/>
    </source>
</evidence>
<proteinExistence type="inferred from homology"/>
<evidence type="ECO:0000256" key="4">
    <source>
        <dbReference type="SAM" id="MobiDB-lite"/>
    </source>
</evidence>
<dbReference type="SMART" id="SM00700">
    <property type="entry name" value="JHBP"/>
    <property type="match status" value="2"/>
</dbReference>
<feature type="region of interest" description="Disordered" evidence="4">
    <location>
        <begin position="177"/>
        <end position="197"/>
    </location>
</feature>
<dbReference type="Gene3D" id="3.15.10.30">
    <property type="entry name" value="Haemolymph juvenile hormone binding protein"/>
    <property type="match status" value="2"/>
</dbReference>
<dbReference type="Pfam" id="PF06585">
    <property type="entry name" value="JHBP"/>
    <property type="match status" value="2"/>
</dbReference>
<evidence type="ECO:0000313" key="5">
    <source>
        <dbReference type="EMBL" id="GBP43526.1"/>
    </source>
</evidence>
<sequence length="473" mass="53346">MTSDWIIPCKINDFDCQTKSAKEYVATFAQGIPALELPALDPLFLDELENDIKGLKMNCKNINITGMEDTEIENFQMDVEKLSFKFMGIFKLTVSGDYTLSGKVLVLPIQGQGKFKIYLRKLRITVIGDLNKKTSDEDKEYWRISKYSYNLEPFDLIDVSTKTKKVQVNLLTKGDGGSTAKSINQHQKVPGPTMTSDKLIQMKPSTKRFTEHVWPADPTAVTALVTSAVNCPRLALGVRALQSKIKDYGKNIRFLASNIIPCKINDFDCQTKSAKEYSATFAEGIPSLGLPSLDPTTLNDVEDDTKGLKMKFSDLKLTGLKDSQVEKWQMDFNKLSLKFSIVIKVVVSGDYVLSGRLLVLPIEGQGKFKIDVRKLRVDMTADLIKKTSDDGKEYWRISKYTPKVEPMDVVFYFQNLFNGNEQLSDAVHTFANTNFKEVVTEVGGPLLDAIYKKIIKQINKYLQKAPQEELFIQ</sequence>
<organism evidence="5 6">
    <name type="scientific">Eumeta variegata</name>
    <name type="common">Bagworm moth</name>
    <name type="synonym">Eumeta japonica</name>
    <dbReference type="NCBI Taxonomy" id="151549"/>
    <lineage>
        <taxon>Eukaryota</taxon>
        <taxon>Metazoa</taxon>
        <taxon>Ecdysozoa</taxon>
        <taxon>Arthropoda</taxon>
        <taxon>Hexapoda</taxon>
        <taxon>Insecta</taxon>
        <taxon>Pterygota</taxon>
        <taxon>Neoptera</taxon>
        <taxon>Endopterygota</taxon>
        <taxon>Lepidoptera</taxon>
        <taxon>Glossata</taxon>
        <taxon>Ditrysia</taxon>
        <taxon>Tineoidea</taxon>
        <taxon>Psychidae</taxon>
        <taxon>Oiketicinae</taxon>
        <taxon>Eumeta</taxon>
    </lineage>
</organism>
<dbReference type="AlphaFoldDB" id="A0A4C1VWA6"/>
<dbReference type="STRING" id="151549.A0A4C1VWA6"/>
<comment type="caution">
    <text evidence="5">The sequence shown here is derived from an EMBL/GenBank/DDBJ whole genome shotgun (WGS) entry which is preliminary data.</text>
</comment>
<keyword evidence="6" id="KW-1185">Reference proteome</keyword>
<dbReference type="EMBL" id="BGZK01000437">
    <property type="protein sequence ID" value="GBP43526.1"/>
    <property type="molecule type" value="Genomic_DNA"/>
</dbReference>
<dbReference type="Proteomes" id="UP000299102">
    <property type="component" value="Unassembled WGS sequence"/>
</dbReference>
<dbReference type="PANTHER" id="PTHR11008:SF41">
    <property type="entry name" value="RE70318P"/>
    <property type="match status" value="1"/>
</dbReference>
<dbReference type="GO" id="GO:0007623">
    <property type="term" value="P:circadian rhythm"/>
    <property type="evidence" value="ECO:0007669"/>
    <property type="project" value="UniProtKB-ARBA"/>
</dbReference>
<feature type="compositionally biased region" description="Polar residues" evidence="4">
    <location>
        <begin position="179"/>
        <end position="197"/>
    </location>
</feature>
<gene>
    <name evidence="5" type="primary">to</name>
    <name evidence="5" type="ORF">EVAR_30483_1</name>
</gene>
<evidence type="ECO:0000256" key="3">
    <source>
        <dbReference type="ARBA" id="ARBA00060902"/>
    </source>
</evidence>